<evidence type="ECO:0000313" key="3">
    <source>
        <dbReference type="Proteomes" id="UP000000268"/>
    </source>
</evidence>
<dbReference type="NCBIfam" id="TIGR02532">
    <property type="entry name" value="IV_pilin_GFxxxE"/>
    <property type="match status" value="1"/>
</dbReference>
<proteinExistence type="predicted"/>
<dbReference type="HOGENOM" id="CLU_1275400_0_0_3"/>
<dbReference type="OrthoDB" id="545591at2"/>
<keyword evidence="1" id="KW-0472">Membrane</keyword>
<dbReference type="Proteomes" id="UP000000268">
    <property type="component" value="Chromosome"/>
</dbReference>
<dbReference type="SUPFAM" id="SSF54523">
    <property type="entry name" value="Pili subunits"/>
    <property type="match status" value="1"/>
</dbReference>
<evidence type="ECO:0000313" key="2">
    <source>
        <dbReference type="EMBL" id="ABW30820.1"/>
    </source>
</evidence>
<dbReference type="InterPro" id="IPR012902">
    <property type="entry name" value="N_methyl_site"/>
</dbReference>
<dbReference type="AlphaFoldDB" id="B0C0M7"/>
<dbReference type="EMBL" id="CP000828">
    <property type="protein sequence ID" value="ABW30820.1"/>
    <property type="molecule type" value="Genomic_DNA"/>
</dbReference>
<feature type="transmembrane region" description="Helical" evidence="1">
    <location>
        <begin position="35"/>
        <end position="57"/>
    </location>
</feature>
<dbReference type="STRING" id="329726.AM1_5879"/>
<dbReference type="Gene3D" id="3.30.700.10">
    <property type="entry name" value="Glycoprotein, Type 4 Pilin"/>
    <property type="match status" value="1"/>
</dbReference>
<dbReference type="Pfam" id="PF07963">
    <property type="entry name" value="N_methyl"/>
    <property type="match status" value="1"/>
</dbReference>
<evidence type="ECO:0000256" key="1">
    <source>
        <dbReference type="SAM" id="Phobius"/>
    </source>
</evidence>
<organism evidence="2 3">
    <name type="scientific">Acaryochloris marina (strain MBIC 11017)</name>
    <dbReference type="NCBI Taxonomy" id="329726"/>
    <lineage>
        <taxon>Bacteria</taxon>
        <taxon>Bacillati</taxon>
        <taxon>Cyanobacteriota</taxon>
        <taxon>Cyanophyceae</taxon>
        <taxon>Acaryochloridales</taxon>
        <taxon>Acaryochloridaceae</taxon>
        <taxon>Acaryochloris</taxon>
    </lineage>
</organism>
<keyword evidence="3" id="KW-1185">Reference proteome</keyword>
<dbReference type="eggNOG" id="COG4966">
    <property type="taxonomic scope" value="Bacteria"/>
</dbReference>
<dbReference type="PROSITE" id="PS00409">
    <property type="entry name" value="PROKAR_NTER_METHYL"/>
    <property type="match status" value="1"/>
</dbReference>
<dbReference type="KEGG" id="amr:AM1_5879"/>
<name>B0C0M7_ACAM1</name>
<reference evidence="2 3" key="1">
    <citation type="journal article" date="2008" name="Proc. Natl. Acad. Sci. U.S.A.">
        <title>Niche adaptation and genome expansion in the chlorophyll d-producing cyanobacterium Acaryochloris marina.</title>
        <authorList>
            <person name="Swingley W.D."/>
            <person name="Chen M."/>
            <person name="Cheung P.C."/>
            <person name="Conrad A.L."/>
            <person name="Dejesa L.C."/>
            <person name="Hao J."/>
            <person name="Honchak B.M."/>
            <person name="Karbach L.E."/>
            <person name="Kurdoglu A."/>
            <person name="Lahiri S."/>
            <person name="Mastrian S.D."/>
            <person name="Miyashita H."/>
            <person name="Page L."/>
            <person name="Ramakrishna P."/>
            <person name="Satoh S."/>
            <person name="Sattley W.M."/>
            <person name="Shimada Y."/>
            <person name="Taylor H.L."/>
            <person name="Tomo T."/>
            <person name="Tsuchiya T."/>
            <person name="Wang Z.T."/>
            <person name="Raymond J."/>
            <person name="Mimuro M."/>
            <person name="Blankenship R.E."/>
            <person name="Touchman J.W."/>
        </authorList>
    </citation>
    <scope>NUCLEOTIDE SEQUENCE [LARGE SCALE GENOMIC DNA]</scope>
    <source>
        <strain evidence="3">MBIC 11017</strain>
    </source>
</reference>
<dbReference type="InterPro" id="IPR045584">
    <property type="entry name" value="Pilin-like"/>
</dbReference>
<sequence>MIANTLDAMTAKIPYSLSSNRSENATHQGFTLVELLVGMVVTSIFLAFAGSGLISILQSHRQSEAEVDQHTQLNRAIDFIADDIREAKAVSTTAPSGWIVPTNYSAILYLTKPDDSTVAYYTFDTSSGSNWQGPQVIYRATAPNTAGNPLVDRVSNASPGCSGSGTSGFEVSPAPLTPTHRSVTLCLLGDLPNGTTEMVEYTVTLRSNEV</sequence>
<gene>
    <name evidence="2" type="ordered locus">AM1_5879</name>
</gene>
<protein>
    <submittedName>
        <fullName evidence="2">Prepilin-type N-cleavage/methylation domain protein</fullName>
    </submittedName>
</protein>
<accession>B0C0M7</accession>
<keyword evidence="1" id="KW-1133">Transmembrane helix</keyword>
<keyword evidence="1" id="KW-0812">Transmembrane</keyword>